<feature type="domain" description="DUF6532" evidence="2">
    <location>
        <begin position="175"/>
        <end position="369"/>
    </location>
</feature>
<evidence type="ECO:0000259" key="2">
    <source>
        <dbReference type="Pfam" id="PF20149"/>
    </source>
</evidence>
<protein>
    <recommendedName>
        <fullName evidence="2">DUF6532 domain-containing protein</fullName>
    </recommendedName>
</protein>
<feature type="region of interest" description="Disordered" evidence="1">
    <location>
        <begin position="1"/>
        <end position="65"/>
    </location>
</feature>
<accession>A0AAD7MUU9</accession>
<dbReference type="EMBL" id="JARKIB010000150">
    <property type="protein sequence ID" value="KAJ7731727.1"/>
    <property type="molecule type" value="Genomic_DNA"/>
</dbReference>
<dbReference type="InterPro" id="IPR045341">
    <property type="entry name" value="DUF6532"/>
</dbReference>
<dbReference type="Proteomes" id="UP001215598">
    <property type="component" value="Unassembled WGS sequence"/>
</dbReference>
<evidence type="ECO:0000256" key="1">
    <source>
        <dbReference type="SAM" id="MobiDB-lite"/>
    </source>
</evidence>
<proteinExistence type="predicted"/>
<comment type="caution">
    <text evidence="3">The sequence shown here is derived from an EMBL/GenBank/DDBJ whole genome shotgun (WGS) entry which is preliminary data.</text>
</comment>
<evidence type="ECO:0000313" key="3">
    <source>
        <dbReference type="EMBL" id="KAJ7731727.1"/>
    </source>
</evidence>
<reference evidence="3" key="1">
    <citation type="submission" date="2023-03" db="EMBL/GenBank/DDBJ databases">
        <title>Massive genome expansion in bonnet fungi (Mycena s.s.) driven by repeated elements and novel gene families across ecological guilds.</title>
        <authorList>
            <consortium name="Lawrence Berkeley National Laboratory"/>
            <person name="Harder C.B."/>
            <person name="Miyauchi S."/>
            <person name="Viragh M."/>
            <person name="Kuo A."/>
            <person name="Thoen E."/>
            <person name="Andreopoulos B."/>
            <person name="Lu D."/>
            <person name="Skrede I."/>
            <person name="Drula E."/>
            <person name="Henrissat B."/>
            <person name="Morin E."/>
            <person name="Kohler A."/>
            <person name="Barry K."/>
            <person name="LaButti K."/>
            <person name="Morin E."/>
            <person name="Salamov A."/>
            <person name="Lipzen A."/>
            <person name="Mereny Z."/>
            <person name="Hegedus B."/>
            <person name="Baldrian P."/>
            <person name="Stursova M."/>
            <person name="Weitz H."/>
            <person name="Taylor A."/>
            <person name="Grigoriev I.V."/>
            <person name="Nagy L.G."/>
            <person name="Martin F."/>
            <person name="Kauserud H."/>
        </authorList>
    </citation>
    <scope>NUCLEOTIDE SEQUENCE</scope>
    <source>
        <strain evidence="3">CBHHK182m</strain>
    </source>
</reference>
<dbReference type="AlphaFoldDB" id="A0AAD7MUU9"/>
<organism evidence="3 4">
    <name type="scientific">Mycena metata</name>
    <dbReference type="NCBI Taxonomy" id="1033252"/>
    <lineage>
        <taxon>Eukaryota</taxon>
        <taxon>Fungi</taxon>
        <taxon>Dikarya</taxon>
        <taxon>Basidiomycota</taxon>
        <taxon>Agaricomycotina</taxon>
        <taxon>Agaricomycetes</taxon>
        <taxon>Agaricomycetidae</taxon>
        <taxon>Agaricales</taxon>
        <taxon>Marasmiineae</taxon>
        <taxon>Mycenaceae</taxon>
        <taxon>Mycena</taxon>
    </lineage>
</organism>
<sequence length="416" mass="46029">MDFDRPFTHRRQASSSSRGSMPPDTDYDIERDEEQDQAEQPFEDNDSEDDILPPSVPHGRAPQKVSVQQLKYRQEQPEIRSSKVLHASKAAGPAVSAETDWDPTTRLIFPPTGGQIRLLDQNSTIREITKDAIALSLYELGFKRGYETMVSRPAFVRRLMRICAKKHPQGSHVERRAKEDTTFCGRLAPIICTRGSNVRTMLRSSALSKVATHYELTKPGNTASRVRALVKQLLADQQFILPYAPATARAPPDPVNVGEGDVVAVSESGPEKSFIVALPFHAPAIVDLIHECWWSGSKSLGFTYIKKLKSYHPDRPNEVVLPDAMMCLGATFIWGALQCYSTGRFVPASEFSEARLENTYTSLADVLEKQRAGPSAKRFNKTMHDLYVNVSHSQSAAAPGASGSANNVICLEIDSD</sequence>
<feature type="compositionally biased region" description="Acidic residues" evidence="1">
    <location>
        <begin position="25"/>
        <end position="51"/>
    </location>
</feature>
<evidence type="ECO:0000313" key="4">
    <source>
        <dbReference type="Proteomes" id="UP001215598"/>
    </source>
</evidence>
<keyword evidence="4" id="KW-1185">Reference proteome</keyword>
<name>A0AAD7MUU9_9AGAR</name>
<dbReference type="Pfam" id="PF20149">
    <property type="entry name" value="DUF6532"/>
    <property type="match status" value="1"/>
</dbReference>
<gene>
    <name evidence="3" type="ORF">B0H16DRAFT_199164</name>
</gene>